<dbReference type="GeneID" id="77951590"/>
<protein>
    <submittedName>
        <fullName evidence="1">Uncharacterized protein</fullName>
    </submittedName>
</protein>
<proteinExistence type="predicted"/>
<dbReference type="KEGG" id="vg:77951590"/>
<reference evidence="1 2" key="1">
    <citation type="submission" date="2020-10" db="EMBL/GenBank/DDBJ databases">
        <title>Novel bacteriophages targeting Providencia spp. as potential agents for phage therapy.</title>
        <authorList>
            <person name="Rakov C."/>
            <person name="Alkalay-Oren S."/>
            <person name="Coppenhagen-Glazer S."/>
            <person name="Hazan R."/>
        </authorList>
    </citation>
    <scope>NUCLEOTIDE SEQUENCE [LARGE SCALE GENOMIC DNA]</scope>
</reference>
<dbReference type="EMBL" id="MW057861">
    <property type="protein sequence ID" value="QPI18480.1"/>
    <property type="molecule type" value="Genomic_DNA"/>
</dbReference>
<dbReference type="RefSeq" id="YP_010675267.1">
    <property type="nucleotide sequence ID" value="NC_071001.1"/>
</dbReference>
<accession>A0A7S9SWJ6</accession>
<name>A0A7S9SWJ6_9CAUD</name>
<evidence type="ECO:0000313" key="1">
    <source>
        <dbReference type="EMBL" id="QPI18480.1"/>
    </source>
</evidence>
<evidence type="ECO:0000313" key="2">
    <source>
        <dbReference type="Proteomes" id="UP000594422"/>
    </source>
</evidence>
<sequence length="104" mass="12073">MFKSIVLLTCLISPFAMGSSIKEELCINFAEGFENYYVLRDKGYTHDFINGYVKSKTQEDKTVEQYGILYEMIKHKSIAYTKQELRSAANAYCLMSDTYNEESY</sequence>
<organism evidence="1 2">
    <name type="scientific">Providencia phage PSTCR7</name>
    <dbReference type="NCBI Taxonomy" id="2783549"/>
    <lineage>
        <taxon>Viruses</taxon>
        <taxon>Duplodnaviria</taxon>
        <taxon>Heunggongvirae</taxon>
        <taxon>Uroviricota</taxon>
        <taxon>Caudoviricetes</taxon>
        <taxon>Craquatrovirus</taxon>
        <taxon>Craquatrovirus PSTCR7</taxon>
    </lineage>
</organism>
<keyword evidence="2" id="KW-1185">Reference proteome</keyword>
<dbReference type="Proteomes" id="UP000594422">
    <property type="component" value="Segment"/>
</dbReference>